<evidence type="ECO:0000256" key="2">
    <source>
        <dbReference type="ARBA" id="ARBA00022694"/>
    </source>
</evidence>
<dbReference type="GO" id="GO:0000379">
    <property type="term" value="P:tRNA-type intron splice site recognition and cleavage"/>
    <property type="evidence" value="ECO:0007669"/>
    <property type="project" value="UniProtKB-UniRule"/>
</dbReference>
<dbReference type="SUPFAM" id="SSF53032">
    <property type="entry name" value="tRNA-intron endonuclease catalytic domain-like"/>
    <property type="match status" value="1"/>
</dbReference>
<sequence length="323" mass="36265">MPHLTPKPLLSSSTNKRIPISISNGQGFIWNINDLAQLRVDHHICGLLTGTLPQLAQQNVFLGLPLQLLPEEVVLLVELGIAVLVDERTSHRRPTIDEAESYQRQRAKEILHERQEILRLDAIRRTEMEARYSADIARAAAARKARDEVKPSIPEPEQGVFLTEPDPEPESKAKSKQGEEDKLEKVAYYVPVPLRSQSPCYQPTLGSYTDLESARQAGVWTYPNTAHQRARCEVFKALWKQGMYMGIGFKFGCDFLVYPGDTLRFHSHFACTVVASPSMEINPIDLVSFGRLATAVKKAHLLACWDSETNSIEFLSLEWAGMG</sequence>
<evidence type="ECO:0000259" key="7">
    <source>
        <dbReference type="Pfam" id="PF01974"/>
    </source>
</evidence>
<comment type="caution">
    <text evidence="9">The sequence shown here is derived from an EMBL/GenBank/DDBJ whole genome shotgun (WGS) entry which is preliminary data.</text>
</comment>
<dbReference type="InterPro" id="IPR006677">
    <property type="entry name" value="tRNA_intron_Endonuc_cat-like"/>
</dbReference>
<feature type="compositionally biased region" description="Basic and acidic residues" evidence="6">
    <location>
        <begin position="169"/>
        <end position="180"/>
    </location>
</feature>
<dbReference type="CDD" id="cd22363">
    <property type="entry name" value="tRNA-intron_lyase_C"/>
    <property type="match status" value="1"/>
</dbReference>
<dbReference type="PANTHER" id="PTHR13070:SF0">
    <property type="entry name" value="TRNA-SPLICING ENDONUCLEASE SUBUNIT SEN34"/>
    <property type="match status" value="1"/>
</dbReference>
<comment type="similarity">
    <text evidence="1 4">Belongs to the tRNA-intron endonuclease family.</text>
</comment>
<dbReference type="Gene3D" id="3.40.1350.10">
    <property type="match status" value="1"/>
</dbReference>
<evidence type="ECO:0000256" key="1">
    <source>
        <dbReference type="ARBA" id="ARBA00008078"/>
    </source>
</evidence>
<accession>A0A9P6NHY0</accession>
<dbReference type="GO" id="GO:0000214">
    <property type="term" value="C:tRNA-intron endonuclease complex"/>
    <property type="evidence" value="ECO:0007669"/>
    <property type="project" value="UniProtKB-UniRule"/>
</dbReference>
<evidence type="ECO:0000313" key="10">
    <source>
        <dbReference type="Proteomes" id="UP000886653"/>
    </source>
</evidence>
<dbReference type="InterPro" id="IPR036167">
    <property type="entry name" value="tRNA_intron_Endo_cat-like_sf"/>
</dbReference>
<evidence type="ECO:0000256" key="5">
    <source>
        <dbReference type="PIRSR" id="PIRSR017250-50"/>
    </source>
</evidence>
<keyword evidence="3 4" id="KW-0456">Lyase</keyword>
<reference evidence="9" key="1">
    <citation type="submission" date="2013-11" db="EMBL/GenBank/DDBJ databases">
        <title>Genome sequence of the fusiform rust pathogen reveals effectors for host alternation and coevolution with pine.</title>
        <authorList>
            <consortium name="DOE Joint Genome Institute"/>
            <person name="Smith K."/>
            <person name="Pendleton A."/>
            <person name="Kubisiak T."/>
            <person name="Anderson C."/>
            <person name="Salamov A."/>
            <person name="Aerts A."/>
            <person name="Riley R."/>
            <person name="Clum A."/>
            <person name="Lindquist E."/>
            <person name="Ence D."/>
            <person name="Campbell M."/>
            <person name="Kronenberg Z."/>
            <person name="Feau N."/>
            <person name="Dhillon B."/>
            <person name="Hamelin R."/>
            <person name="Burleigh J."/>
            <person name="Smith J."/>
            <person name="Yandell M."/>
            <person name="Nelson C."/>
            <person name="Grigoriev I."/>
            <person name="Davis J."/>
        </authorList>
    </citation>
    <scope>NUCLEOTIDE SEQUENCE</scope>
    <source>
        <strain evidence="9">G11</strain>
    </source>
</reference>
<comment type="function">
    <text evidence="4">Constitutes one of the two catalytic subunit of the tRNA-splicing endonuclease complex, a complex responsible for identification and cleavage of the splice sites in pre-tRNA. It cleaves pre-tRNA at the 5'- and 3'-splice sites to release the intron. The products are an intron and two tRNA half-molecules bearing 2',3'-cyclic phosphate and 5'-OH termini. There are no conserved sequences at the splice sites, but the intron is invariably located at the same site in the gene, placing the splice sites an invariant distance from the constant structural features of the tRNA body.</text>
</comment>
<dbReference type="AlphaFoldDB" id="A0A9P6NHY0"/>
<proteinExistence type="inferred from homology"/>
<evidence type="ECO:0000256" key="6">
    <source>
        <dbReference type="SAM" id="MobiDB-lite"/>
    </source>
</evidence>
<evidence type="ECO:0000313" key="9">
    <source>
        <dbReference type="EMBL" id="KAG0147300.1"/>
    </source>
</evidence>
<dbReference type="EMBL" id="MU167249">
    <property type="protein sequence ID" value="KAG0147300.1"/>
    <property type="molecule type" value="Genomic_DNA"/>
</dbReference>
<organism evidence="9 10">
    <name type="scientific">Cronartium quercuum f. sp. fusiforme G11</name>
    <dbReference type="NCBI Taxonomy" id="708437"/>
    <lineage>
        <taxon>Eukaryota</taxon>
        <taxon>Fungi</taxon>
        <taxon>Dikarya</taxon>
        <taxon>Basidiomycota</taxon>
        <taxon>Pucciniomycotina</taxon>
        <taxon>Pucciniomycetes</taxon>
        <taxon>Pucciniales</taxon>
        <taxon>Coleosporiaceae</taxon>
        <taxon>Cronartium</taxon>
    </lineage>
</organism>
<dbReference type="GO" id="GO:0003676">
    <property type="term" value="F:nucleic acid binding"/>
    <property type="evidence" value="ECO:0007669"/>
    <property type="project" value="InterPro"/>
</dbReference>
<dbReference type="InterPro" id="IPR006676">
    <property type="entry name" value="tRNA_splic"/>
</dbReference>
<dbReference type="InterPro" id="IPR016690">
    <property type="entry name" value="TSEN34"/>
</dbReference>
<keyword evidence="2 4" id="KW-0819">tRNA processing</keyword>
<dbReference type="GO" id="GO:0000213">
    <property type="term" value="F:tRNA-intron lyase activity"/>
    <property type="evidence" value="ECO:0007669"/>
    <property type="project" value="UniProtKB-UniRule"/>
</dbReference>
<protein>
    <recommendedName>
        <fullName evidence="4">tRNA-splicing endonuclease subunit Sen34</fullName>
        <ecNumber evidence="4">4.6.1.16</ecNumber>
    </recommendedName>
</protein>
<keyword evidence="10" id="KW-1185">Reference proteome</keyword>
<feature type="active site" evidence="5">
    <location>
        <position position="258"/>
    </location>
</feature>
<dbReference type="PIRSF" id="PIRSF017250">
    <property type="entry name" value="tRNA_splic_SEN34"/>
    <property type="match status" value="1"/>
</dbReference>
<dbReference type="Proteomes" id="UP000886653">
    <property type="component" value="Unassembled WGS sequence"/>
</dbReference>
<dbReference type="NCBIfam" id="TIGR00324">
    <property type="entry name" value="endA"/>
    <property type="match status" value="1"/>
</dbReference>
<evidence type="ECO:0000259" key="8">
    <source>
        <dbReference type="Pfam" id="PF26577"/>
    </source>
</evidence>
<dbReference type="PANTHER" id="PTHR13070">
    <property type="entry name" value="TRNA-SPLICING ENDONUCLEASE SUBUNIT SEN34-RELATED"/>
    <property type="match status" value="1"/>
</dbReference>
<feature type="region of interest" description="Disordered" evidence="6">
    <location>
        <begin position="144"/>
        <end position="180"/>
    </location>
</feature>
<feature type="active site" evidence="5">
    <location>
        <position position="266"/>
    </location>
</feature>
<name>A0A9P6NHY0_9BASI</name>
<feature type="domain" description="TSEN34 N-terminal" evidence="8">
    <location>
        <begin position="18"/>
        <end position="87"/>
    </location>
</feature>
<feature type="domain" description="tRNA intron endonuclease catalytic" evidence="7">
    <location>
        <begin position="230"/>
        <end position="310"/>
    </location>
</feature>
<dbReference type="InterPro" id="IPR011856">
    <property type="entry name" value="tRNA_endonuc-like_dom_sf"/>
</dbReference>
<evidence type="ECO:0000256" key="3">
    <source>
        <dbReference type="ARBA" id="ARBA00023239"/>
    </source>
</evidence>
<dbReference type="Pfam" id="PF01974">
    <property type="entry name" value="tRNA_int_endo"/>
    <property type="match status" value="1"/>
</dbReference>
<dbReference type="Pfam" id="PF26577">
    <property type="entry name" value="TSEN34_N"/>
    <property type="match status" value="1"/>
</dbReference>
<gene>
    <name evidence="9" type="ORF">CROQUDRAFT_670589</name>
</gene>
<dbReference type="InterPro" id="IPR059049">
    <property type="entry name" value="TSEN34_N"/>
</dbReference>
<feature type="active site" evidence="5">
    <location>
        <position position="298"/>
    </location>
</feature>
<dbReference type="EC" id="4.6.1.16" evidence="4"/>
<evidence type="ECO:0000256" key="4">
    <source>
        <dbReference type="PIRNR" id="PIRNR017250"/>
    </source>
</evidence>
<dbReference type="OrthoDB" id="48041at2759"/>